<dbReference type="GO" id="GO:0042734">
    <property type="term" value="C:presynaptic membrane"/>
    <property type="evidence" value="ECO:0007669"/>
    <property type="project" value="TreeGrafter"/>
</dbReference>
<evidence type="ECO:0000313" key="2">
    <source>
        <dbReference type="Proteomes" id="UP000824540"/>
    </source>
</evidence>
<dbReference type="GO" id="GO:0048788">
    <property type="term" value="C:cytoskeleton of presynaptic active zone"/>
    <property type="evidence" value="ECO:0007669"/>
    <property type="project" value="TreeGrafter"/>
</dbReference>
<dbReference type="GO" id="GO:2000300">
    <property type="term" value="P:regulation of synaptic vesicle exocytosis"/>
    <property type="evidence" value="ECO:0007669"/>
    <property type="project" value="TreeGrafter"/>
</dbReference>
<organism evidence="1 2">
    <name type="scientific">Albula glossodonta</name>
    <name type="common">roundjaw bonefish</name>
    <dbReference type="NCBI Taxonomy" id="121402"/>
    <lineage>
        <taxon>Eukaryota</taxon>
        <taxon>Metazoa</taxon>
        <taxon>Chordata</taxon>
        <taxon>Craniata</taxon>
        <taxon>Vertebrata</taxon>
        <taxon>Euteleostomi</taxon>
        <taxon>Actinopterygii</taxon>
        <taxon>Neopterygii</taxon>
        <taxon>Teleostei</taxon>
        <taxon>Albuliformes</taxon>
        <taxon>Albulidae</taxon>
        <taxon>Albula</taxon>
    </lineage>
</organism>
<dbReference type="GO" id="GO:0050806">
    <property type="term" value="P:positive regulation of synaptic transmission"/>
    <property type="evidence" value="ECO:0007669"/>
    <property type="project" value="TreeGrafter"/>
</dbReference>
<proteinExistence type="predicted"/>
<dbReference type="AlphaFoldDB" id="A0A8T2N3V6"/>
<keyword evidence="2" id="KW-1185">Reference proteome</keyword>
<reference evidence="1" key="1">
    <citation type="thesis" date="2021" institute="BYU ScholarsArchive" country="Provo, UT, USA">
        <title>Applications of and Algorithms for Genome Assembly and Genomic Analyses with an Emphasis on Marine Teleosts.</title>
        <authorList>
            <person name="Pickett B.D."/>
        </authorList>
    </citation>
    <scope>NUCLEOTIDE SEQUENCE</scope>
    <source>
        <strain evidence="1">HI-2016</strain>
    </source>
</reference>
<comment type="caution">
    <text evidence="1">The sequence shown here is derived from an EMBL/GenBank/DDBJ whole genome shotgun (WGS) entry which is preliminary data.</text>
</comment>
<dbReference type="InterPro" id="IPR039032">
    <property type="entry name" value="Rim-like"/>
</dbReference>
<dbReference type="Proteomes" id="UP000824540">
    <property type="component" value="Unassembled WGS sequence"/>
</dbReference>
<dbReference type="GO" id="GO:0042391">
    <property type="term" value="P:regulation of membrane potential"/>
    <property type="evidence" value="ECO:0007669"/>
    <property type="project" value="TreeGrafter"/>
</dbReference>
<evidence type="ECO:0000313" key="1">
    <source>
        <dbReference type="EMBL" id="KAG9335109.1"/>
    </source>
</evidence>
<dbReference type="GO" id="GO:0044325">
    <property type="term" value="F:transmembrane transporter binding"/>
    <property type="evidence" value="ECO:0007669"/>
    <property type="project" value="TreeGrafter"/>
</dbReference>
<sequence>MDRKCFMGVARILLEELDLSSMVIGWYKLFPTSSMVDPTMAPLIRHSSQLSLESTVGPCCDRCTGEFRVLLAWWQSPPLPPSSEAVKQHAGAASCMARFCSADTNSLR</sequence>
<dbReference type="OrthoDB" id="420032at2759"/>
<protein>
    <submittedName>
        <fullName evidence="1">Uncharacterized protein</fullName>
    </submittedName>
</protein>
<dbReference type="GO" id="GO:0048791">
    <property type="term" value="P:calcium ion-regulated exocytosis of neurotransmitter"/>
    <property type="evidence" value="ECO:0007669"/>
    <property type="project" value="TreeGrafter"/>
</dbReference>
<dbReference type="EMBL" id="JAFBMS010000129">
    <property type="protein sequence ID" value="KAG9335109.1"/>
    <property type="molecule type" value="Genomic_DNA"/>
</dbReference>
<gene>
    <name evidence="1" type="ORF">JZ751_005672</name>
</gene>
<accession>A0A8T2N3V6</accession>
<dbReference type="PANTHER" id="PTHR12157:SF26">
    <property type="entry name" value="REGULATING SYNAPTIC MEMBRANE EXOCYTOSIS 4"/>
    <property type="match status" value="1"/>
</dbReference>
<name>A0A8T2N3V6_9TELE</name>
<dbReference type="PANTHER" id="PTHR12157">
    <property type="entry name" value="REGULATING SYNAPTIC MEMBRANE EXOCYTOSIS PROTEIN"/>
    <property type="match status" value="1"/>
</dbReference>
<dbReference type="GO" id="GO:0031267">
    <property type="term" value="F:small GTPase binding"/>
    <property type="evidence" value="ECO:0007669"/>
    <property type="project" value="InterPro"/>
</dbReference>
<dbReference type="GO" id="GO:0048167">
    <property type="term" value="P:regulation of synaptic plasticity"/>
    <property type="evidence" value="ECO:0007669"/>
    <property type="project" value="TreeGrafter"/>
</dbReference>